<reference evidence="9 10" key="1">
    <citation type="journal article" date="2013" name="Genome Biol.">
        <title>Genomic analysis reveals key aspects of prokaryotic symbiosis in the phototrophic consortium "Chlorochromatium aggregatum".</title>
        <authorList>
            <person name="Liu Z."/>
            <person name="Muller J."/>
            <person name="Li T."/>
            <person name="Alvey R.M."/>
            <person name="Vogl K."/>
            <person name="Frigaard N.U."/>
            <person name="Rockwell N.C."/>
            <person name="Boyd E.S."/>
            <person name="Tomsho L.P."/>
            <person name="Schuster S.C."/>
            <person name="Henke P."/>
            <person name="Rohde M."/>
            <person name="Overmann J."/>
            <person name="Bryant D.A."/>
        </authorList>
    </citation>
    <scope>NUCLEOTIDE SEQUENCE [LARGE SCALE GENOMIC DNA]</scope>
    <source>
        <strain evidence="9">CR</strain>
    </source>
</reference>
<comment type="pathway">
    <text evidence="2">Glycan biosynthesis; alginate biosynthesis.</text>
</comment>
<dbReference type="OrthoDB" id="6790279at2"/>
<dbReference type="UniPathway" id="UPA00286"/>
<dbReference type="HOGENOM" id="CLU_592766_0_0_4"/>
<evidence type="ECO:0000256" key="1">
    <source>
        <dbReference type="ARBA" id="ARBA00004418"/>
    </source>
</evidence>
<dbReference type="SUPFAM" id="SSF52266">
    <property type="entry name" value="SGNH hydrolase"/>
    <property type="match status" value="1"/>
</dbReference>
<organism evidence="9 10">
    <name type="scientific">Candidatus Symbiobacter mobilis CR</name>
    <dbReference type="NCBI Taxonomy" id="946483"/>
    <lineage>
        <taxon>Bacteria</taxon>
        <taxon>Pseudomonadati</taxon>
        <taxon>Pseudomonadota</taxon>
        <taxon>Betaproteobacteria</taxon>
        <taxon>Burkholderiales</taxon>
        <taxon>Comamonadaceae</taxon>
    </lineage>
</organism>
<evidence type="ECO:0000256" key="3">
    <source>
        <dbReference type="ARBA" id="ARBA00022679"/>
    </source>
</evidence>
<dbReference type="RefSeq" id="WP_022771340.1">
    <property type="nucleotide sequence ID" value="NC_022576.1"/>
</dbReference>
<dbReference type="EMBL" id="CP004885">
    <property type="protein sequence ID" value="AGX86519.1"/>
    <property type="molecule type" value="Genomic_DNA"/>
</dbReference>
<keyword evidence="10" id="KW-1185">Reference proteome</keyword>
<dbReference type="Proteomes" id="UP000017184">
    <property type="component" value="Chromosome"/>
</dbReference>
<accession>U5N8L1</accession>
<dbReference type="GO" id="GO:0016740">
    <property type="term" value="F:transferase activity"/>
    <property type="evidence" value="ECO:0007669"/>
    <property type="project" value="UniProtKB-KW"/>
</dbReference>
<name>U5N8L1_9BURK</name>
<evidence type="ECO:0000313" key="9">
    <source>
        <dbReference type="EMBL" id="AGX86519.1"/>
    </source>
</evidence>
<comment type="subcellular location">
    <subcellularLocation>
        <location evidence="1">Periplasm</location>
    </subcellularLocation>
</comment>
<evidence type="ECO:0000256" key="2">
    <source>
        <dbReference type="ARBA" id="ARBA00005182"/>
    </source>
</evidence>
<keyword evidence="3" id="KW-0808">Transferase</keyword>
<dbReference type="GO" id="GO:0042597">
    <property type="term" value="C:periplasmic space"/>
    <property type="evidence" value="ECO:0007669"/>
    <property type="project" value="UniProtKB-SubCell"/>
</dbReference>
<evidence type="ECO:0000256" key="4">
    <source>
        <dbReference type="ARBA" id="ARBA00022729"/>
    </source>
</evidence>
<evidence type="ECO:0000259" key="8">
    <source>
        <dbReference type="Pfam" id="PF16822"/>
    </source>
</evidence>
<dbReference type="AlphaFoldDB" id="U5N8L1"/>
<protein>
    <recommendedName>
        <fullName evidence="8">AlgX/AlgJ SGNH hydrolase-like domain-containing protein</fullName>
    </recommendedName>
</protein>
<evidence type="ECO:0000313" key="10">
    <source>
        <dbReference type="Proteomes" id="UP000017184"/>
    </source>
</evidence>
<dbReference type="KEGG" id="cbx:Cenrod_0397"/>
<gene>
    <name evidence="9" type="ORF">Cenrod_0397</name>
</gene>
<dbReference type="GO" id="GO:0042121">
    <property type="term" value="P:alginic acid biosynthetic process"/>
    <property type="evidence" value="ECO:0007669"/>
    <property type="project" value="UniProtKB-UniPathway"/>
</dbReference>
<feature type="domain" description="AlgX/AlgJ SGNH hydrolase-like" evidence="8">
    <location>
        <begin position="33"/>
        <end position="302"/>
    </location>
</feature>
<dbReference type="InterPro" id="IPR031811">
    <property type="entry name" value="ALGX/ALGJ_SGNH-like"/>
</dbReference>
<dbReference type="STRING" id="946483.Cenrod_0397"/>
<feature type="chain" id="PRO_5004662850" description="AlgX/AlgJ SGNH hydrolase-like domain-containing protein" evidence="7">
    <location>
        <begin position="29"/>
        <end position="461"/>
    </location>
</feature>
<keyword evidence="5" id="KW-0574">Periplasm</keyword>
<keyword evidence="4 7" id="KW-0732">Signal</keyword>
<evidence type="ECO:0000256" key="7">
    <source>
        <dbReference type="SAM" id="SignalP"/>
    </source>
</evidence>
<dbReference type="Pfam" id="PF16822">
    <property type="entry name" value="ALGX"/>
    <property type="match status" value="1"/>
</dbReference>
<proteinExistence type="predicted"/>
<evidence type="ECO:0000256" key="5">
    <source>
        <dbReference type="ARBA" id="ARBA00022764"/>
    </source>
</evidence>
<sequence>MFSFISLSKIFCFLAVVNLFFFSSSVSAEEKAILGKEPWLFYEYDLINESFSPGIQDSIDVIWKFDKILKSNGIQLVFVLVPVKMRIYEKYLPNDLIMKPFMAENYDRILKKLGEQNVAVVDLNTAMLKSSDRDSDMPFFFRMDTHWSPTGVIFSAKTIKEYLANKKEFQDILNSIPSTNYILTQSKRKVHSKIRDLLMMLPQDSPAHRYPLDRYYQVSVSKSAVKEDVMGATSLGSIALVGTSYSQDWTGFSDALRYVLQREVLTVAVNADQGPWVGMLKYLRNDAFHSVPAKILLWEIPERAMIAPPNFLYRAERNRFDNAEWLSRAGAWVQQTCTPSTITTSISPLSLGISAKVAEGISASNTKDADFVEFSFHPALQAKDYINVMLSTTGGNITVEAFEKSKPARRVSLEVANDGAEHVLKTPVAFGQQSVDRVRIYPGASGSFALRQWKVCQQSLP</sequence>
<keyword evidence="6" id="KW-0016">Alginate biosynthesis</keyword>
<feature type="signal peptide" evidence="7">
    <location>
        <begin position="1"/>
        <end position="28"/>
    </location>
</feature>
<dbReference type="eggNOG" id="ENOG502ZAUI">
    <property type="taxonomic scope" value="Bacteria"/>
</dbReference>
<evidence type="ECO:0000256" key="6">
    <source>
        <dbReference type="ARBA" id="ARBA00022841"/>
    </source>
</evidence>